<organism evidence="1 2">
    <name type="scientific">Chlorella sorokiniana</name>
    <name type="common">Freshwater green alga</name>
    <dbReference type="NCBI Taxonomy" id="3076"/>
    <lineage>
        <taxon>Eukaryota</taxon>
        <taxon>Viridiplantae</taxon>
        <taxon>Chlorophyta</taxon>
        <taxon>core chlorophytes</taxon>
        <taxon>Trebouxiophyceae</taxon>
        <taxon>Chlorellales</taxon>
        <taxon>Chlorellaceae</taxon>
        <taxon>Chlorella clade</taxon>
        <taxon>Chlorella</taxon>
    </lineage>
</organism>
<keyword evidence="2" id="KW-1185">Reference proteome</keyword>
<dbReference type="EMBL" id="LHPG02000011">
    <property type="protein sequence ID" value="PRW45499.1"/>
    <property type="molecule type" value="Genomic_DNA"/>
</dbReference>
<dbReference type="OrthoDB" id="507348at2759"/>
<accession>A0A2P6TME3</accession>
<reference evidence="1 2" key="1">
    <citation type="journal article" date="2018" name="Plant J.">
        <title>Genome sequences of Chlorella sorokiniana UTEX 1602 and Micractinium conductrix SAG 241.80: implications to maltose excretion by a green alga.</title>
        <authorList>
            <person name="Arriola M.B."/>
            <person name="Velmurugan N."/>
            <person name="Zhang Y."/>
            <person name="Plunkett M.H."/>
            <person name="Hondzo H."/>
            <person name="Barney B.M."/>
        </authorList>
    </citation>
    <scope>NUCLEOTIDE SEQUENCE [LARGE SCALE GENOMIC DNA]</scope>
    <source>
        <strain evidence="2">UTEX 1602</strain>
    </source>
</reference>
<sequence>MPRTTAKTDFYLVNHTIIRSCAEDLLPYQKAACLGCAAKTSREACLATYASTWFDGADKMSCTWVSRNGKGEVTRELDFKLGINNPSMFSSTINMGKQQSLATGLICAVTREYTVYSTEFHTAYFSVVGNGEVDELGPNDGDPLPGGRQPDASCVVQPPETKCSFTLYHVPDLQWAISSREIWTTKPAIMQQLAAGSEDCLARTDLRCPRASPPFHYSVRITEHKCPPNQPIPQVIKAGGQFPMGMPGYVVYPGGYARNYRQTGFELDEVAFANWTVKAQHPLMVMVAPADKALQVCPPGKVAVCDYTDVYNNHAYPATKCFGVSCSGSIFKPAVRHDVLMIAYPRFPNQEQVVMPPETPPQIVDAQVWAWRTPGG</sequence>
<evidence type="ECO:0000313" key="1">
    <source>
        <dbReference type="EMBL" id="PRW45499.1"/>
    </source>
</evidence>
<proteinExistence type="predicted"/>
<name>A0A2P6TME3_CHLSO</name>
<protein>
    <submittedName>
        <fullName evidence="1">Uncharacterized protein</fullName>
    </submittedName>
</protein>
<dbReference type="Proteomes" id="UP000239899">
    <property type="component" value="Unassembled WGS sequence"/>
</dbReference>
<dbReference type="AlphaFoldDB" id="A0A2P6TME3"/>
<comment type="caution">
    <text evidence="1">The sequence shown here is derived from an EMBL/GenBank/DDBJ whole genome shotgun (WGS) entry which is preliminary data.</text>
</comment>
<gene>
    <name evidence="1" type="ORF">C2E21_5839</name>
</gene>
<evidence type="ECO:0000313" key="2">
    <source>
        <dbReference type="Proteomes" id="UP000239899"/>
    </source>
</evidence>